<dbReference type="PANTHER" id="PTHR30561">
    <property type="entry name" value="SMR FAMILY PROTON-DEPENDENT DRUG EFFLUX TRANSPORTER SUGE"/>
    <property type="match status" value="1"/>
</dbReference>
<evidence type="ECO:0000256" key="4">
    <source>
        <dbReference type="ARBA" id="ARBA00022692"/>
    </source>
</evidence>
<evidence type="ECO:0000256" key="5">
    <source>
        <dbReference type="ARBA" id="ARBA00022989"/>
    </source>
</evidence>
<dbReference type="EMBL" id="CP018145">
    <property type="protein sequence ID" value="ASJ56875.1"/>
    <property type="molecule type" value="Genomic_DNA"/>
</dbReference>
<dbReference type="InterPro" id="IPR037185">
    <property type="entry name" value="EmrE-like"/>
</dbReference>
<keyword evidence="2" id="KW-0813">Transport</keyword>
<feature type="transmembrane region" description="Helical" evidence="8">
    <location>
        <begin position="59"/>
        <end position="78"/>
    </location>
</feature>
<feature type="transmembrane region" description="Helical" evidence="8">
    <location>
        <begin position="84"/>
        <end position="102"/>
    </location>
</feature>
<feature type="transmembrane region" description="Helical" evidence="8">
    <location>
        <begin position="29"/>
        <end position="47"/>
    </location>
</feature>
<name>A0A220MQ14_9BACL</name>
<dbReference type="SUPFAM" id="SSF103481">
    <property type="entry name" value="Multidrug resistance efflux transporter EmrE"/>
    <property type="match status" value="1"/>
</dbReference>
<dbReference type="RefSeq" id="WP_088910354.1">
    <property type="nucleotide sequence ID" value="NZ_CP018145.1"/>
</dbReference>
<evidence type="ECO:0000256" key="2">
    <source>
        <dbReference type="ARBA" id="ARBA00022448"/>
    </source>
</evidence>
<reference evidence="9 10" key="1">
    <citation type="submission" date="2016-11" db="EMBL/GenBank/DDBJ databases">
        <authorList>
            <person name="Jaros S."/>
            <person name="Januszkiewicz K."/>
            <person name="Wedrychowicz H."/>
        </authorList>
    </citation>
    <scope>NUCLEOTIDE SEQUENCE [LARGE SCALE GENOMIC DNA]</scope>
    <source>
        <strain evidence="9 10">NF2</strain>
    </source>
</reference>
<evidence type="ECO:0000256" key="3">
    <source>
        <dbReference type="ARBA" id="ARBA00022475"/>
    </source>
</evidence>
<keyword evidence="4 7" id="KW-0812">Transmembrane</keyword>
<sequence>MAWFYLIIGGMIEIAWALGLKISDGFTKPVVSVVTVLLIVTSFYFFAQAMKRIPVGTAYAIFTGIGAAGTAVVGFMFLGEDVSFLKIFFILLLLTCIIGLKLSSKPEKENA</sequence>
<dbReference type="Gene3D" id="1.10.3730.20">
    <property type="match status" value="1"/>
</dbReference>
<dbReference type="Pfam" id="PF00893">
    <property type="entry name" value="Multi_Drug_Res"/>
    <property type="match status" value="1"/>
</dbReference>
<evidence type="ECO:0000256" key="1">
    <source>
        <dbReference type="ARBA" id="ARBA00004651"/>
    </source>
</evidence>
<evidence type="ECO:0000256" key="6">
    <source>
        <dbReference type="ARBA" id="ARBA00023136"/>
    </source>
</evidence>
<dbReference type="PANTHER" id="PTHR30561:SF21">
    <property type="entry name" value="MOLECULAR CHAPERONE"/>
    <property type="match status" value="1"/>
</dbReference>
<accession>A0A220MQ14</accession>
<keyword evidence="5 8" id="KW-1133">Transmembrane helix</keyword>
<proteinExistence type="inferred from homology"/>
<dbReference type="FunFam" id="1.10.3730.20:FF:000001">
    <property type="entry name" value="Quaternary ammonium compound resistance transporter SugE"/>
    <property type="match status" value="1"/>
</dbReference>
<evidence type="ECO:0000313" key="9">
    <source>
        <dbReference type="EMBL" id="ASJ56875.1"/>
    </source>
</evidence>
<dbReference type="GO" id="GO:0022857">
    <property type="term" value="F:transmembrane transporter activity"/>
    <property type="evidence" value="ECO:0007669"/>
    <property type="project" value="InterPro"/>
</dbReference>
<organism evidence="9 10">
    <name type="scientific">Brevibacillus formosus</name>
    <dbReference type="NCBI Taxonomy" id="54913"/>
    <lineage>
        <taxon>Bacteria</taxon>
        <taxon>Bacillati</taxon>
        <taxon>Bacillota</taxon>
        <taxon>Bacilli</taxon>
        <taxon>Bacillales</taxon>
        <taxon>Paenibacillaceae</taxon>
        <taxon>Brevibacillus</taxon>
    </lineage>
</organism>
<dbReference type="AlphaFoldDB" id="A0A220MQ14"/>
<evidence type="ECO:0000313" key="10">
    <source>
        <dbReference type="Proteomes" id="UP000197781"/>
    </source>
</evidence>
<dbReference type="InterPro" id="IPR000390">
    <property type="entry name" value="Small_drug/metabolite_transptr"/>
</dbReference>
<gene>
    <name evidence="9" type="ORF">BP422_27150</name>
</gene>
<dbReference type="GO" id="GO:0005886">
    <property type="term" value="C:plasma membrane"/>
    <property type="evidence" value="ECO:0007669"/>
    <property type="project" value="UniProtKB-SubCell"/>
</dbReference>
<protein>
    <submittedName>
        <fullName evidence="9">QacE family quaternary ammonium compound efflux SMR transporter</fullName>
    </submittedName>
</protein>
<keyword evidence="6 8" id="KW-0472">Membrane</keyword>
<dbReference type="Proteomes" id="UP000197781">
    <property type="component" value="Chromosome"/>
</dbReference>
<evidence type="ECO:0000256" key="8">
    <source>
        <dbReference type="SAM" id="Phobius"/>
    </source>
</evidence>
<keyword evidence="3" id="KW-1003">Cell membrane</keyword>
<dbReference type="InterPro" id="IPR045324">
    <property type="entry name" value="Small_multidrug_res"/>
</dbReference>
<evidence type="ECO:0000256" key="7">
    <source>
        <dbReference type="RuleBase" id="RU003942"/>
    </source>
</evidence>
<dbReference type="KEGG" id="bfm:BP422_27150"/>
<comment type="similarity">
    <text evidence="7">Belongs to the drug/metabolite transporter (DMT) superfamily. Small multidrug resistance (SMR) (TC 2.A.7.1) family.</text>
</comment>
<comment type="subcellular location">
    <subcellularLocation>
        <location evidence="1 7">Cell membrane</location>
        <topology evidence="1 7">Multi-pass membrane protein</topology>
    </subcellularLocation>
</comment>